<dbReference type="PANTHER" id="PTHR43713:SF3">
    <property type="entry name" value="GLUTAMATE-1-SEMIALDEHYDE 2,1-AMINOMUTASE 1, CHLOROPLASTIC-RELATED"/>
    <property type="match status" value="1"/>
</dbReference>
<comment type="cofactor">
    <cofactor evidence="2">
        <name>pyridoxal 5'-phosphate</name>
        <dbReference type="ChEBI" id="CHEBI:597326"/>
    </cofactor>
</comment>
<dbReference type="Gene3D" id="3.40.640.10">
    <property type="entry name" value="Type I PLP-dependent aspartate aminotransferase-like (Major domain)"/>
    <property type="match status" value="1"/>
</dbReference>
<dbReference type="SUPFAM" id="SSF53383">
    <property type="entry name" value="PLP-dependent transferases"/>
    <property type="match status" value="1"/>
</dbReference>
<sequence>MSSKFGISTYHNTQAIYQNLDKLLQQPILGIKEDAMTNYLNYFETKCQKSKHIITEAKQYIPGGVQHNLAFNYPFPIVVTKAEGAHLYDVDGNKYIDFLQGGGPTILGSNYPAIRDKAIEVLSTAGPVTGLFHEYELKIAKQIHSYMPSIEMFRMLGSGTESVMTALRIARLATKKKKIIKMGGAYHGWSDQMVYGLHIPGTRRFEAHGIPAACSRHTQEVYPNNIGALERKLQWNKLRGGTAAVILEPLGPESGTRPVDRDYNQKVRDLCDKYGALLIFDEVVTAFRVGLGGAQGYFGIKPDLTIFGKIVAGGYPAAGGIGGRKDLISYLAAGLESGKKRAYCGGTMAANPLSAAMGYYTLKEIERTDACVKAGQAGDQITQGLQKLIEDYELPYVAYNQGSINHLETVGAMFIKLFGLQIFKALKEIKARKFAMEQYGAAYMAEGMVTLAGSRLYTSMADTPDVITDALQRFERVFQNIQKK</sequence>
<proteinExistence type="inferred from homology"/>
<dbReference type="InterPro" id="IPR015424">
    <property type="entry name" value="PyrdxlP-dep_Trfase"/>
</dbReference>
<dbReference type="InterPro" id="IPR015422">
    <property type="entry name" value="PyrdxlP-dep_Trfase_small"/>
</dbReference>
<keyword evidence="4 7" id="KW-0413">Isomerase</keyword>
<dbReference type="GO" id="GO:0042286">
    <property type="term" value="F:glutamate-1-semialdehyde 2,1-aminomutase activity"/>
    <property type="evidence" value="ECO:0007669"/>
    <property type="project" value="UniProtKB-EC"/>
</dbReference>
<dbReference type="Pfam" id="PF00202">
    <property type="entry name" value="Aminotran_3"/>
    <property type="match status" value="1"/>
</dbReference>
<dbReference type="PANTHER" id="PTHR43713">
    <property type="entry name" value="GLUTAMATE-1-SEMIALDEHYDE 2,1-AMINOMUTASE"/>
    <property type="match status" value="1"/>
</dbReference>
<dbReference type="Proteomes" id="UP001208689">
    <property type="component" value="Chromosome"/>
</dbReference>
<protein>
    <submittedName>
        <fullName evidence="7">Glutamate-1-semialdehyde 2,1-aminomutase</fullName>
        <ecNumber evidence="7">5.4.3.8</ecNumber>
    </submittedName>
</protein>
<organism evidence="7 8">
    <name type="scientific">Candidatus Lokiarchaeum ossiferum</name>
    <dbReference type="NCBI Taxonomy" id="2951803"/>
    <lineage>
        <taxon>Archaea</taxon>
        <taxon>Promethearchaeati</taxon>
        <taxon>Promethearchaeota</taxon>
        <taxon>Promethearchaeia</taxon>
        <taxon>Promethearchaeales</taxon>
        <taxon>Promethearchaeaceae</taxon>
        <taxon>Candidatus Lokiarchaeum</taxon>
    </lineage>
</organism>
<evidence type="ECO:0000256" key="1">
    <source>
        <dbReference type="ARBA" id="ARBA00001579"/>
    </source>
</evidence>
<evidence type="ECO:0000256" key="3">
    <source>
        <dbReference type="ARBA" id="ARBA00022898"/>
    </source>
</evidence>
<reference evidence="7" key="1">
    <citation type="submission" date="2022-09" db="EMBL/GenBank/DDBJ databases">
        <title>Actin cytoskeleton and complex cell architecture in an #Asgard archaeon.</title>
        <authorList>
            <person name="Ponce Toledo R.I."/>
            <person name="Schleper C."/>
            <person name="Rodrigues Oliveira T."/>
            <person name="Wollweber F."/>
            <person name="Xu J."/>
            <person name="Rittmann S."/>
            <person name="Klingl A."/>
            <person name="Pilhofer M."/>
        </authorList>
    </citation>
    <scope>NUCLEOTIDE SEQUENCE</scope>
    <source>
        <strain evidence="7">B-35</strain>
    </source>
</reference>
<comment type="catalytic activity">
    <reaction evidence="1">
        <text>(S)-4-amino-5-oxopentanoate = 5-aminolevulinate</text>
        <dbReference type="Rhea" id="RHEA:14265"/>
        <dbReference type="ChEBI" id="CHEBI:57501"/>
        <dbReference type="ChEBI" id="CHEBI:356416"/>
        <dbReference type="EC" id="5.4.3.8"/>
    </reaction>
</comment>
<evidence type="ECO:0000313" key="8">
    <source>
        <dbReference type="Proteomes" id="UP001208689"/>
    </source>
</evidence>
<dbReference type="PROSITE" id="PS00600">
    <property type="entry name" value="AA_TRANSFER_CLASS_3"/>
    <property type="match status" value="1"/>
</dbReference>
<dbReference type="EC" id="5.4.3.8" evidence="7"/>
<name>A0ABY6HMS6_9ARCH</name>
<dbReference type="Gene3D" id="3.90.1150.10">
    <property type="entry name" value="Aspartate Aminotransferase, domain 1"/>
    <property type="match status" value="1"/>
</dbReference>
<dbReference type="InterPro" id="IPR005814">
    <property type="entry name" value="Aminotrans_3"/>
</dbReference>
<keyword evidence="8" id="KW-1185">Reference proteome</keyword>
<dbReference type="InterPro" id="IPR049704">
    <property type="entry name" value="Aminotrans_3_PPA_site"/>
</dbReference>
<dbReference type="InterPro" id="IPR015421">
    <property type="entry name" value="PyrdxlP-dep_Trfase_major"/>
</dbReference>
<evidence type="ECO:0000256" key="6">
    <source>
        <dbReference type="RuleBase" id="RU003560"/>
    </source>
</evidence>
<dbReference type="EMBL" id="CP104013">
    <property type="protein sequence ID" value="UYP44814.1"/>
    <property type="molecule type" value="Genomic_DNA"/>
</dbReference>
<comment type="pathway">
    <text evidence="5">Porphyrin-containing compound metabolism.</text>
</comment>
<accession>A0ABY6HMS6</accession>
<comment type="similarity">
    <text evidence="6">Belongs to the class-III pyridoxal-phosphate-dependent aminotransferase family.</text>
</comment>
<evidence type="ECO:0000256" key="5">
    <source>
        <dbReference type="ARBA" id="ARBA00023444"/>
    </source>
</evidence>
<keyword evidence="3 6" id="KW-0663">Pyridoxal phosphate</keyword>
<gene>
    <name evidence="7" type="ORF">NEF87_001099</name>
</gene>
<evidence type="ECO:0000256" key="4">
    <source>
        <dbReference type="ARBA" id="ARBA00023235"/>
    </source>
</evidence>
<evidence type="ECO:0000313" key="7">
    <source>
        <dbReference type="EMBL" id="UYP44814.1"/>
    </source>
</evidence>
<evidence type="ECO:0000256" key="2">
    <source>
        <dbReference type="ARBA" id="ARBA00001933"/>
    </source>
</evidence>